<evidence type="ECO:0000313" key="8">
    <source>
        <dbReference type="Proteomes" id="UP000027100"/>
    </source>
</evidence>
<sequence length="846" mass="92415">MPNNPVQIVLNDTDFHAMPDPGQPPRPKDFFVNADREFIAHRKRLAADVQRIVEEVENSAFGPATYLKVRMRTEALAKSYRPVYALFKPDQFPCVGAEAVGTLFFRAPLIYLRGLKARIEEAEDEVRTVFRQSDGAPYPAPTTKRAEVGGIESISIVAPSEKRNFSTSAAMEMFSDPATVSGYQIDLFEALEPEEIAADATGRTELYRSLVKLLVSFGPGTRTLLSMRLARMPVLEFQLTQSDAEAIVDNRLGLVRTDIAPSAVPTLIDRNADRHEAALSALQRHPLVRAIRPPIRLQLVDEEMALPEDDTTTKTTPIPLAPPSQDARYPIVGVIDSGIAPILDAWVVDRFDFLDTDDYDALHGTMVAGLITVGQQINGPDVAQERDGCQIVDIPLYPNGDFLAQYPNGFSQFLSEVEQAVSEAREKHGVRIFNLSINATAPVERYTYSTYAAELDRIADTYDVVFVNSAGNLKQADARAPWPSKPNDVIKYFANRTSSDTILKPAESVRSISVGALNPLTDDKRHIAGAPTVYTRRGPGLQVGIKPDLAAYGGAGISTPGAKTGLTSIDQDGVPIPVIGTSFAAPLVARSLAGLDAATSGGLTSEALRAMLLHNAAMPDPLTKRGLKDLARQFAGFGQPVSAQDMLETGDNEITLLFQSRLQIGEKKPVILRFPFTWPQSLVAGGKCSGRARITLVYAPPLDPAFGAEFVRVNLEASLKQRQPENAKDGSAHFTSQIDAKFLPKRANLAIPEKALIDHGLKWWPVKQYAKSYENHGASSEWRLEVTSLVRAETTFPAEGVPFAVLLTIDDPSGAAPVYREMQQALQASRANTQALQTVFRVRPRR</sequence>
<dbReference type="PANTHER" id="PTHR43806">
    <property type="entry name" value="PEPTIDASE S8"/>
    <property type="match status" value="1"/>
</dbReference>
<evidence type="ECO:0000256" key="4">
    <source>
        <dbReference type="ARBA" id="ARBA00022825"/>
    </source>
</evidence>
<keyword evidence="4 5" id="KW-0720">Serine protease</keyword>
<dbReference type="InterPro" id="IPR036852">
    <property type="entry name" value="Peptidase_S8/S53_dom_sf"/>
</dbReference>
<dbReference type="Gene3D" id="3.40.50.200">
    <property type="entry name" value="Peptidase S8/S53 domain"/>
    <property type="match status" value="1"/>
</dbReference>
<feature type="domain" description="Peptidase S8/S53" evidence="6">
    <location>
        <begin position="331"/>
        <end position="625"/>
    </location>
</feature>
<dbReference type="Pfam" id="PF00082">
    <property type="entry name" value="Peptidase_S8"/>
    <property type="match status" value="1"/>
</dbReference>
<reference evidence="7 8" key="1">
    <citation type="journal article" date="2014" name="Antonie Van Leeuwenhoek">
        <title>Hyphomonas beringensis sp. nov. and Hyphomonas chukchiensis sp. nov., isolated from surface seawater of the Bering Sea and Chukchi Sea.</title>
        <authorList>
            <person name="Li C."/>
            <person name="Lai Q."/>
            <person name="Li G."/>
            <person name="Dong C."/>
            <person name="Wang J."/>
            <person name="Liao Y."/>
            <person name="Shao Z."/>
        </authorList>
    </citation>
    <scope>NUCLEOTIDE SEQUENCE [LARGE SCALE GENOMIC DNA]</scope>
    <source>
        <strain evidence="7 8">PS728</strain>
    </source>
</reference>
<organism evidence="7 8">
    <name type="scientific">Hyphomonas polymorpha PS728</name>
    <dbReference type="NCBI Taxonomy" id="1280954"/>
    <lineage>
        <taxon>Bacteria</taxon>
        <taxon>Pseudomonadati</taxon>
        <taxon>Pseudomonadota</taxon>
        <taxon>Alphaproteobacteria</taxon>
        <taxon>Hyphomonadales</taxon>
        <taxon>Hyphomonadaceae</taxon>
        <taxon>Hyphomonas</taxon>
    </lineage>
</organism>
<evidence type="ECO:0000256" key="3">
    <source>
        <dbReference type="ARBA" id="ARBA00022801"/>
    </source>
</evidence>
<dbReference type="RefSeq" id="WP_035602690.1">
    <property type="nucleotide sequence ID" value="NZ_ARYM01000044.1"/>
</dbReference>
<keyword evidence="3 5" id="KW-0378">Hydrolase</keyword>
<evidence type="ECO:0000256" key="1">
    <source>
        <dbReference type="ARBA" id="ARBA00011073"/>
    </source>
</evidence>
<dbReference type="CDD" id="cd04847">
    <property type="entry name" value="Peptidases_S8_Subtilisin_like_2"/>
    <property type="match status" value="1"/>
</dbReference>
<feature type="active site" description="Charge relay system" evidence="5">
    <location>
        <position position="363"/>
    </location>
</feature>
<dbReference type="PANTHER" id="PTHR43806:SF11">
    <property type="entry name" value="CEREVISIN-RELATED"/>
    <property type="match status" value="1"/>
</dbReference>
<dbReference type="OrthoDB" id="9768989at2"/>
<dbReference type="PROSITE" id="PS51892">
    <property type="entry name" value="SUBTILASE"/>
    <property type="match status" value="1"/>
</dbReference>
<comment type="caution">
    <text evidence="7">The sequence shown here is derived from an EMBL/GenBank/DDBJ whole genome shotgun (WGS) entry which is preliminary data.</text>
</comment>
<proteinExistence type="inferred from homology"/>
<dbReference type="InterPro" id="IPR034074">
    <property type="entry name" value="Y4bN_pept_dom"/>
</dbReference>
<gene>
    <name evidence="7" type="ORF">HPO_19054</name>
</gene>
<dbReference type="InterPro" id="IPR000209">
    <property type="entry name" value="Peptidase_S8/S53_dom"/>
</dbReference>
<accession>A0A062VBA7</accession>
<evidence type="ECO:0000313" key="7">
    <source>
        <dbReference type="EMBL" id="KCZ96608.1"/>
    </source>
</evidence>
<dbReference type="STRING" id="1280954.HPO_19054"/>
<comment type="similarity">
    <text evidence="1 5">Belongs to the peptidase S8 family.</text>
</comment>
<keyword evidence="8" id="KW-1185">Reference proteome</keyword>
<dbReference type="EMBL" id="ARYM01000044">
    <property type="protein sequence ID" value="KCZ96608.1"/>
    <property type="molecule type" value="Genomic_DNA"/>
</dbReference>
<evidence type="ECO:0000256" key="2">
    <source>
        <dbReference type="ARBA" id="ARBA00022670"/>
    </source>
</evidence>
<dbReference type="AlphaFoldDB" id="A0A062VBA7"/>
<dbReference type="SUPFAM" id="SSF52743">
    <property type="entry name" value="Subtilisin-like"/>
    <property type="match status" value="1"/>
</dbReference>
<dbReference type="eggNOG" id="COG1404">
    <property type="taxonomic scope" value="Bacteria"/>
</dbReference>
<protein>
    <recommendedName>
        <fullName evidence="6">Peptidase S8/S53 domain-containing protein</fullName>
    </recommendedName>
</protein>
<dbReference type="GO" id="GO:0006508">
    <property type="term" value="P:proteolysis"/>
    <property type="evidence" value="ECO:0007669"/>
    <property type="project" value="UniProtKB-KW"/>
</dbReference>
<evidence type="ECO:0000259" key="6">
    <source>
        <dbReference type="Pfam" id="PF00082"/>
    </source>
</evidence>
<keyword evidence="2 5" id="KW-0645">Protease</keyword>
<name>A0A062VBA7_9PROT</name>
<dbReference type="Proteomes" id="UP000027100">
    <property type="component" value="Unassembled WGS sequence"/>
</dbReference>
<dbReference type="PATRIC" id="fig|1280954.3.peg.3828"/>
<dbReference type="GO" id="GO:0004252">
    <property type="term" value="F:serine-type endopeptidase activity"/>
    <property type="evidence" value="ECO:0007669"/>
    <property type="project" value="UniProtKB-UniRule"/>
</dbReference>
<dbReference type="InterPro" id="IPR050131">
    <property type="entry name" value="Peptidase_S8_subtilisin-like"/>
</dbReference>
<evidence type="ECO:0000256" key="5">
    <source>
        <dbReference type="PROSITE-ProRule" id="PRU01240"/>
    </source>
</evidence>
<feature type="active site" description="Charge relay system" evidence="5">
    <location>
        <position position="336"/>
    </location>
</feature>
<feature type="active site" description="Charge relay system" evidence="5">
    <location>
        <position position="582"/>
    </location>
</feature>